<dbReference type="SUPFAM" id="SSF53098">
    <property type="entry name" value="Ribonuclease H-like"/>
    <property type="match status" value="1"/>
</dbReference>
<dbReference type="InterPro" id="IPR012337">
    <property type="entry name" value="RNaseH-like_sf"/>
</dbReference>
<accession>A0A481Z3E3</accession>
<organism evidence="1">
    <name type="scientific">Pithovirus LCPAC001</name>
    <dbReference type="NCBI Taxonomy" id="2506585"/>
    <lineage>
        <taxon>Viruses</taxon>
        <taxon>Pithoviruses</taxon>
    </lineage>
</organism>
<reference evidence="1" key="1">
    <citation type="journal article" date="2019" name="MBio">
        <title>Virus Genomes from Deep Sea Sediments Expand the Ocean Megavirome and Support Independent Origins of Viral Gigantism.</title>
        <authorList>
            <person name="Backstrom D."/>
            <person name="Yutin N."/>
            <person name="Jorgensen S.L."/>
            <person name="Dharamshi J."/>
            <person name="Homa F."/>
            <person name="Zaremba-Niedwiedzka K."/>
            <person name="Spang A."/>
            <person name="Wolf Y.I."/>
            <person name="Koonin E.V."/>
            <person name="Ettema T.J."/>
        </authorList>
    </citation>
    <scope>NUCLEOTIDE SEQUENCE</scope>
</reference>
<evidence type="ECO:0000313" key="1">
    <source>
        <dbReference type="EMBL" id="QBK89548.1"/>
    </source>
</evidence>
<name>A0A481Z3E3_9VIRU</name>
<protein>
    <submittedName>
        <fullName evidence="1">Uncharacterized protein</fullName>
    </submittedName>
</protein>
<gene>
    <name evidence="1" type="ORF">LCPAC001_00580</name>
</gene>
<dbReference type="GO" id="GO:0003676">
    <property type="term" value="F:nucleic acid binding"/>
    <property type="evidence" value="ECO:0007669"/>
    <property type="project" value="InterPro"/>
</dbReference>
<proteinExistence type="predicted"/>
<dbReference type="EMBL" id="MK500428">
    <property type="protein sequence ID" value="QBK89548.1"/>
    <property type="molecule type" value="Genomic_DNA"/>
</dbReference>
<dbReference type="Gene3D" id="3.30.420.10">
    <property type="entry name" value="Ribonuclease H-like superfamily/Ribonuclease H"/>
    <property type="match status" value="1"/>
</dbReference>
<dbReference type="InterPro" id="IPR036397">
    <property type="entry name" value="RNaseH_sf"/>
</dbReference>
<sequence>MIFLILDPGHSTGFCIIKVENKISTIIEYGFYDIDISSEYEGDWCLDFQKWVNSLIDKHKPIEIVRESYFFSGRFRNGSNVNVAYRTVIDMASRALKLKYHTISPSIWKKFICGRSTPTKQQKEKYGKLNAKKSMVQEALWIYYKIKFPNFCTSQKNKRTIKFRHDIVDAVAMAVYFSRIILKVNDIANNCIPPSDIVWKKKITTFDYDNIGKIYHCEHTFKSGKKNGLICNRVCYISNKCNTHTKKVKKKEVVVDF</sequence>